<dbReference type="InterPro" id="IPR002401">
    <property type="entry name" value="Cyt_P450_E_grp-I"/>
</dbReference>
<dbReference type="AlphaFoldDB" id="B0F4H2"/>
<accession>B0F4H2</accession>
<evidence type="ECO:0000256" key="7">
    <source>
        <dbReference type="ARBA" id="ARBA00023004"/>
    </source>
</evidence>
<evidence type="ECO:0000256" key="1">
    <source>
        <dbReference type="ARBA" id="ARBA00001971"/>
    </source>
</evidence>
<dbReference type="InterPro" id="IPR017972">
    <property type="entry name" value="Cyt_P450_CS"/>
</dbReference>
<dbReference type="GO" id="GO:0020037">
    <property type="term" value="F:heme binding"/>
    <property type="evidence" value="ECO:0007669"/>
    <property type="project" value="InterPro"/>
</dbReference>
<evidence type="ECO:0000256" key="3">
    <source>
        <dbReference type="ARBA" id="ARBA00010617"/>
    </source>
</evidence>
<dbReference type="CDD" id="cd11072">
    <property type="entry name" value="CYP71-like"/>
    <property type="match status" value="1"/>
</dbReference>
<reference evidence="12" key="1">
    <citation type="submission" date="2007-08" db="EMBL/GenBank/DDBJ databases">
        <title>Isolation of full-length genes of menthol biosynthesis pathway from Mentha arvensis L.</title>
        <authorList>
            <person name="Gupta M.K."/>
            <person name="Gupta S."/>
            <person name="Shasany A.K."/>
            <person name="Khanuja S.P.S."/>
        </authorList>
    </citation>
    <scope>NUCLEOTIDE SEQUENCE</scope>
</reference>
<dbReference type="PANTHER" id="PTHR47955">
    <property type="entry name" value="CYTOCHROME P450 FAMILY 71 PROTEIN"/>
    <property type="match status" value="1"/>
</dbReference>
<keyword evidence="4 9" id="KW-0349">Heme</keyword>
<dbReference type="GO" id="GO:0004497">
    <property type="term" value="F:monooxygenase activity"/>
    <property type="evidence" value="ECO:0007669"/>
    <property type="project" value="UniProtKB-KW"/>
</dbReference>
<dbReference type="EMBL" id="EU108705">
    <property type="protein sequence ID" value="ABW86889.1"/>
    <property type="molecule type" value="Genomic_DNA"/>
</dbReference>
<evidence type="ECO:0000256" key="8">
    <source>
        <dbReference type="ARBA" id="ARBA00023033"/>
    </source>
</evidence>
<keyword evidence="5 9" id="KW-0479">Metal-binding</keyword>
<dbReference type="GO" id="GO:0016020">
    <property type="term" value="C:membrane"/>
    <property type="evidence" value="ECO:0007669"/>
    <property type="project" value="UniProtKB-SubCell"/>
</dbReference>
<comment type="subcellular location">
    <subcellularLocation>
        <location evidence="2">Membrane</location>
        <topology evidence="2">Single-pass membrane protein</topology>
    </subcellularLocation>
</comment>
<evidence type="ECO:0000313" key="12">
    <source>
        <dbReference type="EMBL" id="ABW86889.1"/>
    </source>
</evidence>
<proteinExistence type="inferred from homology"/>
<dbReference type="SUPFAM" id="SSF48264">
    <property type="entry name" value="Cytochrome P450"/>
    <property type="match status" value="1"/>
</dbReference>
<evidence type="ECO:0000256" key="11">
    <source>
        <dbReference type="SAM" id="SignalP"/>
    </source>
</evidence>
<dbReference type="GO" id="GO:0005506">
    <property type="term" value="F:iron ion binding"/>
    <property type="evidence" value="ECO:0007669"/>
    <property type="project" value="InterPro"/>
</dbReference>
<dbReference type="GO" id="GO:0016705">
    <property type="term" value="F:oxidoreductase activity, acting on paired donors, with incorporation or reduction of molecular oxygen"/>
    <property type="evidence" value="ECO:0007669"/>
    <property type="project" value="InterPro"/>
</dbReference>
<name>B0F4H2_MENAR</name>
<dbReference type="InterPro" id="IPR036396">
    <property type="entry name" value="Cyt_P450_sf"/>
</dbReference>
<comment type="similarity">
    <text evidence="3 10">Belongs to the cytochrome P450 family.</text>
</comment>
<keyword evidence="11" id="KW-0732">Signal</keyword>
<keyword evidence="6 10" id="KW-0560">Oxidoreductase</keyword>
<keyword evidence="7 9" id="KW-0408">Iron</keyword>
<feature type="chain" id="PRO_5002749788" evidence="11">
    <location>
        <begin position="19"/>
        <end position="495"/>
    </location>
</feature>
<evidence type="ECO:0000256" key="10">
    <source>
        <dbReference type="RuleBase" id="RU000461"/>
    </source>
</evidence>
<evidence type="ECO:0000256" key="9">
    <source>
        <dbReference type="PIRSR" id="PIRSR602401-1"/>
    </source>
</evidence>
<dbReference type="InterPro" id="IPR001128">
    <property type="entry name" value="Cyt_P450"/>
</dbReference>
<sequence length="495" mass="55882">MAALLVFFSLSLILLVVLFHKRKSSLSSRKRPPPSPLSLPVIGHFHLIGALSHRSFHSLSKRYGEVMLLHFGSAPVLVASSAAAAREIMKNQDPIFASRPRLSISDRLLYSGRDVAFAAYGEHWRHARSMCVLQMLSAKRVQSFRRIREEETSAMIEKIRRSQPSAVNLSEMFMALTNGVVHRAALGRKDGGGDDFNRTLNKFIELLGSFNVGDYVPWLAWINRINGVDAEVEKVFKKMDGFMEGILQEYRKKKVGDDATTNFVDTLLQFQRESKDTNPVEDDVIKALILDMFVGGTDTTFAALEWTMAELIRNPRTLKALQNEVREVSRNRGGITEDDVDKMPYLRAVSKEILRLRPPFPSLVPRELTQDANLLGYDVPRGTLVLVNNWTVSRDPSLWENPDEFRPERFLETSIDYKGLHFEMLPFGSGRRGCPGITFAMSLYELALSKLVNEFDFRLAMANGDRVEDLDMTEAPGIVVHKKSPLLVLATPRQS</sequence>
<evidence type="ECO:0000256" key="4">
    <source>
        <dbReference type="ARBA" id="ARBA00022617"/>
    </source>
</evidence>
<dbReference type="Pfam" id="PF00067">
    <property type="entry name" value="p450"/>
    <property type="match status" value="1"/>
</dbReference>
<feature type="binding site" description="axial binding residue" evidence="9">
    <location>
        <position position="434"/>
    </location>
    <ligand>
        <name>heme</name>
        <dbReference type="ChEBI" id="CHEBI:30413"/>
    </ligand>
    <ligandPart>
        <name>Fe</name>
        <dbReference type="ChEBI" id="CHEBI:18248"/>
    </ligandPart>
</feature>
<dbReference type="PRINTS" id="PR00385">
    <property type="entry name" value="P450"/>
</dbReference>
<evidence type="ECO:0000256" key="2">
    <source>
        <dbReference type="ARBA" id="ARBA00004167"/>
    </source>
</evidence>
<comment type="cofactor">
    <cofactor evidence="1 9">
        <name>heme</name>
        <dbReference type="ChEBI" id="CHEBI:30413"/>
    </cofactor>
</comment>
<protein>
    <submittedName>
        <fullName evidence="12">Menthofuran synthase</fullName>
    </submittedName>
</protein>
<dbReference type="PROSITE" id="PS00086">
    <property type="entry name" value="CYTOCHROME_P450"/>
    <property type="match status" value="1"/>
</dbReference>
<dbReference type="PANTHER" id="PTHR47955:SF15">
    <property type="entry name" value="CYTOCHROME P450 71A2-LIKE"/>
    <property type="match status" value="1"/>
</dbReference>
<dbReference type="FunFam" id="1.10.630.10:FF:000011">
    <property type="entry name" value="Cytochrome P450 83B1"/>
    <property type="match status" value="1"/>
</dbReference>
<organism evidence="12">
    <name type="scientific">Mentha arvensis</name>
    <name type="common">Wild mint</name>
    <dbReference type="NCBI Taxonomy" id="292239"/>
    <lineage>
        <taxon>Eukaryota</taxon>
        <taxon>Viridiplantae</taxon>
        <taxon>Streptophyta</taxon>
        <taxon>Embryophyta</taxon>
        <taxon>Tracheophyta</taxon>
        <taxon>Spermatophyta</taxon>
        <taxon>Magnoliopsida</taxon>
        <taxon>eudicotyledons</taxon>
        <taxon>Gunneridae</taxon>
        <taxon>Pentapetalae</taxon>
        <taxon>asterids</taxon>
        <taxon>lamiids</taxon>
        <taxon>Lamiales</taxon>
        <taxon>Lamiaceae</taxon>
        <taxon>Nepetoideae</taxon>
        <taxon>Mentheae</taxon>
        <taxon>Menthinae</taxon>
        <taxon>Mentha</taxon>
    </lineage>
</organism>
<dbReference type="PRINTS" id="PR00463">
    <property type="entry name" value="EP450I"/>
</dbReference>
<feature type="signal peptide" evidence="11">
    <location>
        <begin position="1"/>
        <end position="18"/>
    </location>
</feature>
<evidence type="ECO:0000256" key="5">
    <source>
        <dbReference type="ARBA" id="ARBA00022723"/>
    </source>
</evidence>
<dbReference type="Gene3D" id="1.10.630.10">
    <property type="entry name" value="Cytochrome P450"/>
    <property type="match status" value="1"/>
</dbReference>
<keyword evidence="8 10" id="KW-0503">Monooxygenase</keyword>
<evidence type="ECO:0000256" key="6">
    <source>
        <dbReference type="ARBA" id="ARBA00023002"/>
    </source>
</evidence>